<reference evidence="7 8" key="2">
    <citation type="submission" date="2018-03" db="EMBL/GenBank/DDBJ databases">
        <authorList>
            <person name="Keele B.F."/>
        </authorList>
    </citation>
    <scope>NUCLEOTIDE SEQUENCE [LARGE SCALE GENOMIC DNA]</scope>
    <source>
        <strain evidence="7 8">CCALA 016</strain>
    </source>
</reference>
<protein>
    <recommendedName>
        <fullName evidence="9">Transcriptional regulator</fullName>
    </recommendedName>
</protein>
<feature type="domain" description="Response regulatory" evidence="4">
    <location>
        <begin position="2"/>
        <end position="116"/>
    </location>
</feature>
<comment type="caution">
    <text evidence="7">The sequence shown here is derived from an EMBL/GenBank/DDBJ whole genome shotgun (WGS) entry which is preliminary data.</text>
</comment>
<organism evidence="7 8">
    <name type="scientific">Aphanothece hegewaldii CCALA 016</name>
    <dbReference type="NCBI Taxonomy" id="2107694"/>
    <lineage>
        <taxon>Bacteria</taxon>
        <taxon>Bacillati</taxon>
        <taxon>Cyanobacteriota</taxon>
        <taxon>Cyanophyceae</taxon>
        <taxon>Oscillatoriophycideae</taxon>
        <taxon>Chroococcales</taxon>
        <taxon>Aphanothecaceae</taxon>
        <taxon>Aphanothece</taxon>
    </lineage>
</organism>
<dbReference type="SUPFAM" id="SSF52172">
    <property type="entry name" value="CheY-like"/>
    <property type="match status" value="3"/>
</dbReference>
<evidence type="ECO:0000259" key="6">
    <source>
        <dbReference type="PROSITE" id="PS51755"/>
    </source>
</evidence>
<dbReference type="RefSeq" id="WP_106458794.1">
    <property type="nucleotide sequence ID" value="NZ_PXOH01000033.1"/>
</dbReference>
<evidence type="ECO:0000313" key="7">
    <source>
        <dbReference type="EMBL" id="PSF33096.1"/>
    </source>
</evidence>
<dbReference type="OrthoDB" id="442759at2"/>
<feature type="domain" description="Response regulatory" evidence="4">
    <location>
        <begin position="401"/>
        <end position="517"/>
    </location>
</feature>
<accession>A0A2T1LST6</accession>
<evidence type="ECO:0000256" key="2">
    <source>
        <dbReference type="PROSITE-ProRule" id="PRU00169"/>
    </source>
</evidence>
<dbReference type="SUPFAM" id="SSF55073">
    <property type="entry name" value="Nucleotide cyclase"/>
    <property type="match status" value="1"/>
</dbReference>
<feature type="domain" description="Response regulatory" evidence="4">
    <location>
        <begin position="276"/>
        <end position="392"/>
    </location>
</feature>
<feature type="domain" description="OmpR/PhoB-type" evidence="6">
    <location>
        <begin position="124"/>
        <end position="228"/>
    </location>
</feature>
<dbReference type="PROSITE" id="PS50887">
    <property type="entry name" value="GGDEF"/>
    <property type="match status" value="1"/>
</dbReference>
<evidence type="ECO:0000256" key="3">
    <source>
        <dbReference type="PROSITE-ProRule" id="PRU01091"/>
    </source>
</evidence>
<dbReference type="InterPro" id="IPR000160">
    <property type="entry name" value="GGDEF_dom"/>
</dbReference>
<feature type="modified residue" description="4-aspartylphosphate" evidence="2">
    <location>
        <position position="51"/>
    </location>
</feature>
<dbReference type="PROSITE" id="PS50110">
    <property type="entry name" value="RESPONSE_REGULATORY"/>
    <property type="match status" value="3"/>
</dbReference>
<proteinExistence type="predicted"/>
<dbReference type="InterPro" id="IPR036388">
    <property type="entry name" value="WH-like_DNA-bd_sf"/>
</dbReference>
<evidence type="ECO:0000259" key="5">
    <source>
        <dbReference type="PROSITE" id="PS50887"/>
    </source>
</evidence>
<dbReference type="GO" id="GO:1902201">
    <property type="term" value="P:negative regulation of bacterial-type flagellum-dependent cell motility"/>
    <property type="evidence" value="ECO:0007669"/>
    <property type="project" value="TreeGrafter"/>
</dbReference>
<dbReference type="Pfam" id="PF00072">
    <property type="entry name" value="Response_reg"/>
    <property type="match status" value="3"/>
</dbReference>
<dbReference type="Gene3D" id="1.10.10.10">
    <property type="entry name" value="Winged helix-like DNA-binding domain superfamily/Winged helix DNA-binding domain"/>
    <property type="match status" value="1"/>
</dbReference>
<dbReference type="PROSITE" id="PS51755">
    <property type="entry name" value="OMPR_PHOB"/>
    <property type="match status" value="1"/>
</dbReference>
<dbReference type="NCBIfam" id="TIGR00254">
    <property type="entry name" value="GGDEF"/>
    <property type="match status" value="1"/>
</dbReference>
<sequence length="692" mass="78451">MKILLLEQDQYFATQVQNDLLSQGCIIDIAIDWEICWQLAELFDYDLILIDLVRLDPNGIKFCQQRRLTGDTTPIIIIGIQDSSTYQNSALQVGATDYLTKPVAIDVLLARIQALTSDNLYNHPSVIEWQGIRLNFLDCQATYNNHPLYLNQTELTLLALFVKNYEINSNPRIFTLRSILDNLWGFENKVTEKDLEKHIQQLQQKLQQAGASVGIIENIYGLGYRLKITEITTEARDNVTTSSQPLAKREISVSEKVSPVVSVRSLSPHSGIKSPRLLIIDHDRQNTKLLTLEAKSWGIEAQAVQNVTEARIAIALHCPDIVLLDLPIADTSENELHLLSELSQANPPIPVLVSTATESFTERLKVAKMGGQGFLHKPISPDLVMESVTHLLQHKAPPVGTLMIVGADSAMLDLFSNLLSPWGFQLIFLRNPQQFWDTLEQSNPDLLILDFELPNISGIELCQIVRQDPQWNDLPILMLSAEREANTVQKVFEAGADDFIHKPIVGPELIARILNRLERINKQRRLSNTDGLTRIANRRKAVQEIERLIRIANRQQKSLCFALLDLDHFKDINDRHGHEIGDQVLKKLGELLKQHFREEDVVCRWGGEEFALCLFGMEKKQAIDRLNAFLAIWRQQIFIGKNQESFRITFSAGIAQYPTDGQDLQSLYQAADTLLYLAKEKGRDRVLSQNIS</sequence>
<dbReference type="GO" id="GO:0052621">
    <property type="term" value="F:diguanylate cyclase activity"/>
    <property type="evidence" value="ECO:0007669"/>
    <property type="project" value="TreeGrafter"/>
</dbReference>
<dbReference type="GO" id="GO:0043709">
    <property type="term" value="P:cell adhesion involved in single-species biofilm formation"/>
    <property type="evidence" value="ECO:0007669"/>
    <property type="project" value="TreeGrafter"/>
</dbReference>
<dbReference type="FunFam" id="3.30.70.270:FF:000001">
    <property type="entry name" value="Diguanylate cyclase domain protein"/>
    <property type="match status" value="1"/>
</dbReference>
<dbReference type="InterPro" id="IPR001789">
    <property type="entry name" value="Sig_transdc_resp-reg_receiver"/>
</dbReference>
<dbReference type="CDD" id="cd01949">
    <property type="entry name" value="GGDEF"/>
    <property type="match status" value="1"/>
</dbReference>
<evidence type="ECO:0000313" key="8">
    <source>
        <dbReference type="Proteomes" id="UP000239001"/>
    </source>
</evidence>
<dbReference type="PANTHER" id="PTHR45138:SF9">
    <property type="entry name" value="DIGUANYLATE CYCLASE DGCM-RELATED"/>
    <property type="match status" value="1"/>
</dbReference>
<dbReference type="SMART" id="SM00267">
    <property type="entry name" value="GGDEF"/>
    <property type="match status" value="1"/>
</dbReference>
<keyword evidence="2" id="KW-0597">Phosphoprotein</keyword>
<dbReference type="GO" id="GO:0003677">
    <property type="term" value="F:DNA binding"/>
    <property type="evidence" value="ECO:0007669"/>
    <property type="project" value="UniProtKB-UniRule"/>
</dbReference>
<evidence type="ECO:0008006" key="9">
    <source>
        <dbReference type="Google" id="ProtNLM"/>
    </source>
</evidence>
<dbReference type="AlphaFoldDB" id="A0A2T1LST6"/>
<dbReference type="InterPro" id="IPR001867">
    <property type="entry name" value="OmpR/PhoB-type_DNA-bd"/>
</dbReference>
<dbReference type="GO" id="GO:0006355">
    <property type="term" value="P:regulation of DNA-templated transcription"/>
    <property type="evidence" value="ECO:0007669"/>
    <property type="project" value="InterPro"/>
</dbReference>
<dbReference type="SMART" id="SM00862">
    <property type="entry name" value="Trans_reg_C"/>
    <property type="match status" value="1"/>
</dbReference>
<dbReference type="Gene3D" id="3.30.70.270">
    <property type="match status" value="1"/>
</dbReference>
<feature type="modified residue" description="4-aspartylphosphate" evidence="2">
    <location>
        <position position="450"/>
    </location>
</feature>
<keyword evidence="8" id="KW-1185">Reference proteome</keyword>
<dbReference type="InterPro" id="IPR043128">
    <property type="entry name" value="Rev_trsase/Diguanyl_cyclase"/>
</dbReference>
<dbReference type="SMART" id="SM00448">
    <property type="entry name" value="REC"/>
    <property type="match status" value="3"/>
</dbReference>
<dbReference type="CDD" id="cd00156">
    <property type="entry name" value="REC"/>
    <property type="match status" value="2"/>
</dbReference>
<name>A0A2T1LST6_9CHRO</name>
<dbReference type="InterPro" id="IPR029787">
    <property type="entry name" value="Nucleotide_cyclase"/>
</dbReference>
<dbReference type="EMBL" id="PXOH01000033">
    <property type="protein sequence ID" value="PSF33096.1"/>
    <property type="molecule type" value="Genomic_DNA"/>
</dbReference>
<dbReference type="Pfam" id="PF00990">
    <property type="entry name" value="GGDEF"/>
    <property type="match status" value="1"/>
</dbReference>
<dbReference type="GO" id="GO:0005886">
    <property type="term" value="C:plasma membrane"/>
    <property type="evidence" value="ECO:0007669"/>
    <property type="project" value="TreeGrafter"/>
</dbReference>
<feature type="domain" description="GGDEF" evidence="5">
    <location>
        <begin position="557"/>
        <end position="691"/>
    </location>
</feature>
<dbReference type="Pfam" id="PF00486">
    <property type="entry name" value="Trans_reg_C"/>
    <property type="match status" value="1"/>
</dbReference>
<keyword evidence="1 3" id="KW-0238">DNA-binding</keyword>
<dbReference type="Proteomes" id="UP000239001">
    <property type="component" value="Unassembled WGS sequence"/>
</dbReference>
<evidence type="ECO:0000256" key="1">
    <source>
        <dbReference type="ARBA" id="ARBA00023125"/>
    </source>
</evidence>
<dbReference type="Gene3D" id="3.40.50.2300">
    <property type="match status" value="3"/>
</dbReference>
<gene>
    <name evidence="7" type="ORF">C7H19_20600</name>
</gene>
<dbReference type="GO" id="GO:0000160">
    <property type="term" value="P:phosphorelay signal transduction system"/>
    <property type="evidence" value="ECO:0007669"/>
    <property type="project" value="InterPro"/>
</dbReference>
<dbReference type="PANTHER" id="PTHR45138">
    <property type="entry name" value="REGULATORY COMPONENTS OF SENSORY TRANSDUCTION SYSTEM"/>
    <property type="match status" value="1"/>
</dbReference>
<dbReference type="InterPro" id="IPR011006">
    <property type="entry name" value="CheY-like_superfamily"/>
</dbReference>
<dbReference type="InterPro" id="IPR050469">
    <property type="entry name" value="Diguanylate_Cyclase"/>
</dbReference>
<evidence type="ECO:0000259" key="4">
    <source>
        <dbReference type="PROSITE" id="PS50110"/>
    </source>
</evidence>
<feature type="DNA-binding region" description="OmpR/PhoB-type" evidence="3">
    <location>
        <begin position="124"/>
        <end position="228"/>
    </location>
</feature>
<feature type="modified residue" description="4-aspartylphosphate" evidence="2">
    <location>
        <position position="325"/>
    </location>
</feature>
<reference evidence="7 8" key="1">
    <citation type="submission" date="2018-03" db="EMBL/GenBank/DDBJ databases">
        <title>The ancient ancestry and fast evolution of plastids.</title>
        <authorList>
            <person name="Moore K.R."/>
            <person name="Magnabosco C."/>
            <person name="Momper L."/>
            <person name="Gold D.A."/>
            <person name="Bosak T."/>
            <person name="Fournier G.P."/>
        </authorList>
    </citation>
    <scope>NUCLEOTIDE SEQUENCE [LARGE SCALE GENOMIC DNA]</scope>
    <source>
        <strain evidence="7 8">CCALA 016</strain>
    </source>
</reference>